<evidence type="ECO:0000256" key="1">
    <source>
        <dbReference type="SAM" id="MobiDB-lite"/>
    </source>
</evidence>
<dbReference type="GeneID" id="80907757"/>
<evidence type="ECO:0000313" key="3">
    <source>
        <dbReference type="Proteomes" id="UP001140513"/>
    </source>
</evidence>
<protein>
    <submittedName>
        <fullName evidence="2">Uncharacterized protein</fullName>
    </submittedName>
</protein>
<feature type="compositionally biased region" description="Low complexity" evidence="1">
    <location>
        <begin position="174"/>
        <end position="226"/>
    </location>
</feature>
<feature type="compositionally biased region" description="Low complexity" evidence="1">
    <location>
        <begin position="272"/>
        <end position="293"/>
    </location>
</feature>
<name>A0A9W8XQ10_9PLEO</name>
<sequence>MATTTTQLPIITPRQPALSQRPRLRLDTQQHRTFGKGSSLRLDTLSAVSPTARNTFSNAYEPPASAAPATGRPSKLRLSIDSSCNAPNSASTPSSASTLSSALTSASTDSATSIVPYKQPHNVRSILSNGPNPRKMATARPLFPAEKRVSFRTPLEEEIKTVKFTLAHSDIESSVSTVSSLATTPSEESETSTTLSINTKTISTASPSLSIPSSSSASPFASLQTSPRPRGPRAGDKRDSSESDSDSCPETPVAGRRKRRRDWRWTLGPLPSDKSTSSSSSASTSVATSEDSN</sequence>
<feature type="region of interest" description="Disordered" evidence="1">
    <location>
        <begin position="54"/>
        <end position="98"/>
    </location>
</feature>
<evidence type="ECO:0000313" key="2">
    <source>
        <dbReference type="EMBL" id="KAJ4356197.1"/>
    </source>
</evidence>
<keyword evidence="3" id="KW-1185">Reference proteome</keyword>
<dbReference type="AlphaFoldDB" id="A0A9W8XQ10"/>
<accession>A0A9W8XQ10</accession>
<reference evidence="2" key="1">
    <citation type="submission" date="2022-10" db="EMBL/GenBank/DDBJ databases">
        <title>Tapping the CABI collections for fungal endophytes: first genome assemblies for Collariella, Neodidymelliopsis, Ascochyta clinopodiicola, Didymella pomorum, Didymosphaeria variabile, Neocosmospora piperis and Neocucurbitaria cava.</title>
        <authorList>
            <person name="Hill R."/>
        </authorList>
    </citation>
    <scope>NUCLEOTIDE SEQUENCE</scope>
    <source>
        <strain evidence="2">IMI 356815</strain>
    </source>
</reference>
<comment type="caution">
    <text evidence="2">The sequence shown here is derived from an EMBL/GenBank/DDBJ whole genome shotgun (WGS) entry which is preliminary data.</text>
</comment>
<dbReference type="EMBL" id="JAPEUX010000003">
    <property type="protein sequence ID" value="KAJ4356197.1"/>
    <property type="molecule type" value="Genomic_DNA"/>
</dbReference>
<proteinExistence type="predicted"/>
<gene>
    <name evidence="2" type="ORF">N0V89_004227</name>
</gene>
<dbReference type="Proteomes" id="UP001140513">
    <property type="component" value="Unassembled WGS sequence"/>
</dbReference>
<feature type="region of interest" description="Disordered" evidence="1">
    <location>
        <begin position="1"/>
        <end position="39"/>
    </location>
</feature>
<dbReference type="OrthoDB" id="5206740at2759"/>
<organism evidence="2 3">
    <name type="scientific">Didymosphaeria variabile</name>
    <dbReference type="NCBI Taxonomy" id="1932322"/>
    <lineage>
        <taxon>Eukaryota</taxon>
        <taxon>Fungi</taxon>
        <taxon>Dikarya</taxon>
        <taxon>Ascomycota</taxon>
        <taxon>Pezizomycotina</taxon>
        <taxon>Dothideomycetes</taxon>
        <taxon>Pleosporomycetidae</taxon>
        <taxon>Pleosporales</taxon>
        <taxon>Massarineae</taxon>
        <taxon>Didymosphaeriaceae</taxon>
        <taxon>Didymosphaeria</taxon>
    </lineage>
</organism>
<dbReference type="RefSeq" id="XP_056073323.1">
    <property type="nucleotide sequence ID" value="XM_056213015.1"/>
</dbReference>
<feature type="region of interest" description="Disordered" evidence="1">
    <location>
        <begin position="174"/>
        <end position="293"/>
    </location>
</feature>
<feature type="compositionally biased region" description="Low complexity" evidence="1">
    <location>
        <begin position="82"/>
        <end position="98"/>
    </location>
</feature>